<keyword evidence="1" id="KW-0472">Membrane</keyword>
<accession>A0A6J5L7P5</accession>
<evidence type="ECO:0000256" key="1">
    <source>
        <dbReference type="SAM" id="Phobius"/>
    </source>
</evidence>
<keyword evidence="1" id="KW-1133">Transmembrane helix</keyword>
<feature type="transmembrane region" description="Helical" evidence="1">
    <location>
        <begin position="6"/>
        <end position="23"/>
    </location>
</feature>
<keyword evidence="1" id="KW-0812">Transmembrane</keyword>
<evidence type="ECO:0000313" key="2">
    <source>
        <dbReference type="EMBL" id="CAB4130035.1"/>
    </source>
</evidence>
<reference evidence="2" key="1">
    <citation type="submission" date="2020-04" db="EMBL/GenBank/DDBJ databases">
        <authorList>
            <person name="Chiriac C."/>
            <person name="Salcher M."/>
            <person name="Ghai R."/>
            <person name="Kavagutti S V."/>
        </authorList>
    </citation>
    <scope>NUCLEOTIDE SEQUENCE</scope>
</reference>
<protein>
    <submittedName>
        <fullName evidence="2">Uncharacterized protein</fullName>
    </submittedName>
</protein>
<organism evidence="2">
    <name type="scientific">uncultured Caudovirales phage</name>
    <dbReference type="NCBI Taxonomy" id="2100421"/>
    <lineage>
        <taxon>Viruses</taxon>
        <taxon>Duplodnaviria</taxon>
        <taxon>Heunggongvirae</taxon>
        <taxon>Uroviricota</taxon>
        <taxon>Caudoviricetes</taxon>
        <taxon>Peduoviridae</taxon>
        <taxon>Maltschvirus</taxon>
        <taxon>Maltschvirus maltsch</taxon>
    </lineage>
</organism>
<gene>
    <name evidence="2" type="ORF">UFOVP116_237</name>
</gene>
<name>A0A6J5L7P5_9CAUD</name>
<proteinExistence type="predicted"/>
<sequence length="64" mass="7195">MNIEMYFFLGWIVTVFVAVSAYRDRSELYAEAMADAAKAIAKAIKQTQAEKPVTSETSTDEERT</sequence>
<dbReference type="EMBL" id="LR796237">
    <property type="protein sequence ID" value="CAB4130035.1"/>
    <property type="molecule type" value="Genomic_DNA"/>
</dbReference>